<evidence type="ECO:0000256" key="6">
    <source>
        <dbReference type="ARBA" id="ARBA00022968"/>
    </source>
</evidence>
<dbReference type="PRINTS" id="PR00463">
    <property type="entry name" value="EP450I"/>
</dbReference>
<comment type="similarity">
    <text evidence="2 13">Belongs to the cytochrome P450 family.</text>
</comment>
<evidence type="ECO:0000256" key="3">
    <source>
        <dbReference type="ARBA" id="ARBA00022617"/>
    </source>
</evidence>
<dbReference type="InterPro" id="IPR001128">
    <property type="entry name" value="Cyt_P450"/>
</dbReference>
<dbReference type="Proteomes" id="UP000594638">
    <property type="component" value="Unassembled WGS sequence"/>
</dbReference>
<reference evidence="15 16" key="1">
    <citation type="submission" date="2019-12" db="EMBL/GenBank/DDBJ databases">
        <authorList>
            <person name="Alioto T."/>
            <person name="Alioto T."/>
            <person name="Gomez Garrido J."/>
        </authorList>
    </citation>
    <scope>NUCLEOTIDE SEQUENCE [LARGE SCALE GENOMIC DNA]</scope>
</reference>
<feature type="binding site" description="axial binding residue" evidence="12">
    <location>
        <position position="448"/>
    </location>
    <ligand>
        <name>heme</name>
        <dbReference type="ChEBI" id="CHEBI:30413"/>
    </ligand>
    <ligandPart>
        <name>Fe</name>
        <dbReference type="ChEBI" id="CHEBI:18248"/>
    </ligandPart>
</feature>
<dbReference type="OrthoDB" id="1055148at2759"/>
<dbReference type="InterPro" id="IPR017972">
    <property type="entry name" value="Cyt_P450_CS"/>
</dbReference>
<dbReference type="GO" id="GO:0020037">
    <property type="term" value="F:heme binding"/>
    <property type="evidence" value="ECO:0007669"/>
    <property type="project" value="InterPro"/>
</dbReference>
<dbReference type="PRINTS" id="PR00385">
    <property type="entry name" value="P450"/>
</dbReference>
<dbReference type="Gene3D" id="1.10.630.10">
    <property type="entry name" value="Cytochrome P450"/>
    <property type="match status" value="1"/>
</dbReference>
<dbReference type="GO" id="GO:0016705">
    <property type="term" value="F:oxidoreductase activity, acting on paired donors, with incorporation or reduction of molecular oxygen"/>
    <property type="evidence" value="ECO:0007669"/>
    <property type="project" value="InterPro"/>
</dbReference>
<dbReference type="GO" id="GO:0016020">
    <property type="term" value="C:membrane"/>
    <property type="evidence" value="ECO:0007669"/>
    <property type="project" value="UniProtKB-SubCell"/>
</dbReference>
<evidence type="ECO:0000313" key="15">
    <source>
        <dbReference type="EMBL" id="CAA2960699.1"/>
    </source>
</evidence>
<comment type="subcellular location">
    <subcellularLocation>
        <location evidence="1">Membrane</location>
        <topology evidence="1">Single-pass type II membrane protein</topology>
    </subcellularLocation>
</comment>
<dbReference type="CDD" id="cd11072">
    <property type="entry name" value="CYP71-like"/>
    <property type="match status" value="1"/>
</dbReference>
<comment type="cofactor">
    <cofactor evidence="12">
        <name>heme</name>
        <dbReference type="ChEBI" id="CHEBI:30413"/>
    </cofactor>
</comment>
<evidence type="ECO:0000256" key="11">
    <source>
        <dbReference type="ARBA" id="ARBA00023136"/>
    </source>
</evidence>
<evidence type="ECO:0000256" key="1">
    <source>
        <dbReference type="ARBA" id="ARBA00004606"/>
    </source>
</evidence>
<keyword evidence="3 12" id="KW-0349">Heme</keyword>
<evidence type="ECO:0000256" key="13">
    <source>
        <dbReference type="RuleBase" id="RU000461"/>
    </source>
</evidence>
<gene>
    <name evidence="15" type="ORF">OLEA9_A009341</name>
</gene>
<feature type="transmembrane region" description="Helical" evidence="14">
    <location>
        <begin position="6"/>
        <end position="27"/>
    </location>
</feature>
<dbReference type="GO" id="GO:0004497">
    <property type="term" value="F:monooxygenase activity"/>
    <property type="evidence" value="ECO:0007669"/>
    <property type="project" value="UniProtKB-KW"/>
</dbReference>
<dbReference type="PANTHER" id="PTHR47953">
    <property type="entry name" value="OS08G0105600 PROTEIN"/>
    <property type="match status" value="1"/>
</dbReference>
<evidence type="ECO:0000313" key="16">
    <source>
        <dbReference type="Proteomes" id="UP000594638"/>
    </source>
</evidence>
<keyword evidence="16" id="KW-1185">Reference proteome</keyword>
<dbReference type="Pfam" id="PF00067">
    <property type="entry name" value="p450"/>
    <property type="match status" value="1"/>
</dbReference>
<evidence type="ECO:0000256" key="2">
    <source>
        <dbReference type="ARBA" id="ARBA00010617"/>
    </source>
</evidence>
<protein>
    <submittedName>
        <fullName evidence="15">Premnaspirodiene oxygenase-like</fullName>
    </submittedName>
</protein>
<evidence type="ECO:0000256" key="10">
    <source>
        <dbReference type="ARBA" id="ARBA00023033"/>
    </source>
</evidence>
<dbReference type="PANTHER" id="PTHR47953:SF16">
    <property type="entry name" value="CYTOCHROME P450 71D8"/>
    <property type="match status" value="1"/>
</dbReference>
<evidence type="ECO:0000256" key="5">
    <source>
        <dbReference type="ARBA" id="ARBA00022723"/>
    </source>
</evidence>
<dbReference type="GO" id="GO:0005506">
    <property type="term" value="F:iron ion binding"/>
    <property type="evidence" value="ECO:0007669"/>
    <property type="project" value="InterPro"/>
</dbReference>
<dbReference type="SUPFAM" id="SSF48264">
    <property type="entry name" value="Cytochrome P450"/>
    <property type="match status" value="1"/>
</dbReference>
<evidence type="ECO:0000256" key="4">
    <source>
        <dbReference type="ARBA" id="ARBA00022692"/>
    </source>
</evidence>
<dbReference type="FunFam" id="1.10.630.10:FF:000043">
    <property type="entry name" value="Cytochrome P450 99A2"/>
    <property type="match status" value="1"/>
</dbReference>
<name>A0A8S0Q1H1_OLEEU</name>
<keyword evidence="5 12" id="KW-0479">Metal-binding</keyword>
<evidence type="ECO:0000256" key="7">
    <source>
        <dbReference type="ARBA" id="ARBA00022989"/>
    </source>
</evidence>
<keyword evidence="8 13" id="KW-0560">Oxidoreductase</keyword>
<proteinExistence type="inferred from homology"/>
<sequence>MEIHLLPFSFTTFLLFTSFLFLLVKGWKKSKSLNKNKKFPPSPAWKLPLIGHLHLIMGVPPHRALSKLSKQYGPIIHLKLGEVSSIVISSREIAKKVLTVNDLAIADRPESIGMETLWYDYKDLAFSPYNEHWKQMRKICIMEILSNKNVRSYGHIRHDEISKLVRSIRSHGGEPFNVTDMLLSYTSSVTARAAFGGILKEQDTLINFMKIGVALAGGFELADLYPSLKFLQIFSWNKYQLLKMRRKLDSILDVMLNEHKHKLAREKRDNEELVSENIVDVLLRKQQSEDLDVAITDDNIKAIIFDMFTAGSETSSTTFNWLMTELMRNPQVTAKAQAEIREAFKGKKTIEESDIQKLKYLKLVIKENLRVHPAVTILPRACREECEVDGYTIPYKAKVAVNIWALGRDPQYWEEPETFKPERFENSSLDFLGNNYEYIPFGAGSRFCPGMNFGLANIEVPLAQLLYHFDWKLPHGMNSDDLDMSEMPGVSVQRKNKLYVIATPYNPPIEG</sequence>
<organism evidence="15 16">
    <name type="scientific">Olea europaea subsp. europaea</name>
    <dbReference type="NCBI Taxonomy" id="158383"/>
    <lineage>
        <taxon>Eukaryota</taxon>
        <taxon>Viridiplantae</taxon>
        <taxon>Streptophyta</taxon>
        <taxon>Embryophyta</taxon>
        <taxon>Tracheophyta</taxon>
        <taxon>Spermatophyta</taxon>
        <taxon>Magnoliopsida</taxon>
        <taxon>eudicotyledons</taxon>
        <taxon>Gunneridae</taxon>
        <taxon>Pentapetalae</taxon>
        <taxon>asterids</taxon>
        <taxon>lamiids</taxon>
        <taxon>Lamiales</taxon>
        <taxon>Oleaceae</taxon>
        <taxon>Oleeae</taxon>
        <taxon>Olea</taxon>
    </lineage>
</organism>
<dbReference type="AlphaFoldDB" id="A0A8S0Q1H1"/>
<keyword evidence="10 13" id="KW-0503">Monooxygenase</keyword>
<dbReference type="InterPro" id="IPR002401">
    <property type="entry name" value="Cyt_P450_E_grp-I"/>
</dbReference>
<accession>A0A8S0Q1H1</accession>
<evidence type="ECO:0000256" key="8">
    <source>
        <dbReference type="ARBA" id="ARBA00023002"/>
    </source>
</evidence>
<dbReference type="InterPro" id="IPR036396">
    <property type="entry name" value="Cyt_P450_sf"/>
</dbReference>
<keyword evidence="7 14" id="KW-1133">Transmembrane helix</keyword>
<dbReference type="Gramene" id="OE9A009341T1">
    <property type="protein sequence ID" value="OE9A009341C1"/>
    <property type="gene ID" value="OE9A009341"/>
</dbReference>
<evidence type="ECO:0000256" key="12">
    <source>
        <dbReference type="PIRSR" id="PIRSR602401-1"/>
    </source>
</evidence>
<evidence type="ECO:0000256" key="14">
    <source>
        <dbReference type="SAM" id="Phobius"/>
    </source>
</evidence>
<comment type="caution">
    <text evidence="15">The sequence shown here is derived from an EMBL/GenBank/DDBJ whole genome shotgun (WGS) entry which is preliminary data.</text>
</comment>
<keyword evidence="4 14" id="KW-0812">Transmembrane</keyword>
<dbReference type="PROSITE" id="PS00086">
    <property type="entry name" value="CYTOCHROME_P450"/>
    <property type="match status" value="1"/>
</dbReference>
<keyword evidence="9 12" id="KW-0408">Iron</keyword>
<keyword evidence="11 14" id="KW-0472">Membrane</keyword>
<keyword evidence="6" id="KW-0735">Signal-anchor</keyword>
<evidence type="ECO:0000256" key="9">
    <source>
        <dbReference type="ARBA" id="ARBA00023004"/>
    </source>
</evidence>
<dbReference type="InterPro" id="IPR052306">
    <property type="entry name" value="CYP450_71D"/>
</dbReference>
<dbReference type="EMBL" id="CACTIH010000434">
    <property type="protein sequence ID" value="CAA2960699.1"/>
    <property type="molecule type" value="Genomic_DNA"/>
</dbReference>